<dbReference type="FunFam" id="1.10.418.10:FF:000054">
    <property type="entry name" value="Dixin isoform 1"/>
    <property type="match status" value="1"/>
</dbReference>
<comment type="subcellular location">
    <subcellularLocation>
        <location evidence="1">Cell junction</location>
        <location evidence="1">Focal adhesion</location>
    </subcellularLocation>
    <subcellularLocation>
        <location evidence="2">Cytoplasm</location>
        <location evidence="2">Cytoskeleton</location>
        <location evidence="2">Stress fiber</location>
    </subcellularLocation>
</comment>
<dbReference type="SUPFAM" id="SSF47576">
    <property type="entry name" value="Calponin-homology domain, CH-domain"/>
    <property type="match status" value="1"/>
</dbReference>
<evidence type="ECO:0000256" key="11">
    <source>
        <dbReference type="ARBA" id="ARBA00023212"/>
    </source>
</evidence>
<dbReference type="STRING" id="84645.A0A498N8X2"/>
<dbReference type="Gene3D" id="1.10.418.10">
    <property type="entry name" value="Calponin-like domain"/>
    <property type="match status" value="1"/>
</dbReference>
<dbReference type="GO" id="GO:0005925">
    <property type="term" value="C:focal adhesion"/>
    <property type="evidence" value="ECO:0007669"/>
    <property type="project" value="UniProtKB-SubCell"/>
</dbReference>
<dbReference type="PROSITE" id="PS50841">
    <property type="entry name" value="DIX"/>
    <property type="match status" value="1"/>
</dbReference>
<proteinExistence type="inferred from homology"/>
<evidence type="ECO:0000256" key="19">
    <source>
        <dbReference type="SAM" id="MobiDB-lite"/>
    </source>
</evidence>
<feature type="region of interest" description="Disordered" evidence="19">
    <location>
        <begin position="204"/>
        <end position="235"/>
    </location>
</feature>
<organism evidence="22 23">
    <name type="scientific">Labeo rohita</name>
    <name type="common">Indian major carp</name>
    <name type="synonym">Cyprinus rohita</name>
    <dbReference type="NCBI Taxonomy" id="84645"/>
    <lineage>
        <taxon>Eukaryota</taxon>
        <taxon>Metazoa</taxon>
        <taxon>Chordata</taxon>
        <taxon>Craniata</taxon>
        <taxon>Vertebrata</taxon>
        <taxon>Euteleostomi</taxon>
        <taxon>Actinopterygii</taxon>
        <taxon>Neopterygii</taxon>
        <taxon>Teleostei</taxon>
        <taxon>Ostariophysi</taxon>
        <taxon>Cypriniformes</taxon>
        <taxon>Cyprinidae</taxon>
        <taxon>Labeoninae</taxon>
        <taxon>Labeonini</taxon>
        <taxon>Labeo</taxon>
    </lineage>
</organism>
<dbReference type="GO" id="GO:0005829">
    <property type="term" value="C:cytosol"/>
    <property type="evidence" value="ECO:0007669"/>
    <property type="project" value="TreeGrafter"/>
</dbReference>
<evidence type="ECO:0000256" key="1">
    <source>
        <dbReference type="ARBA" id="ARBA00004246"/>
    </source>
</evidence>
<dbReference type="PROSITE" id="PS50021">
    <property type="entry name" value="CH"/>
    <property type="match status" value="1"/>
</dbReference>
<comment type="caution">
    <text evidence="22">The sequence shown here is derived from an EMBL/GenBank/DDBJ whole genome shotgun (WGS) entry which is preliminary data.</text>
</comment>
<keyword evidence="6 17" id="KW-0879">Wnt signaling pathway</keyword>
<evidence type="ECO:0000256" key="18">
    <source>
        <dbReference type="SAM" id="Coils"/>
    </source>
</evidence>
<sequence>MLHSPSVEKSQLAAYVSWVNAQLRKKPGLKPVSDLRQDLRDGVVLAHLIEIVAGELLDGIHYVPRDDQERKQNVEKVLQFVLSKRIRMPQTSARDIVEGNLKSAMRLILALAAHFKPSASASHRAGAGVGRSSTGSSANHRPHSTMAMAQNAAAALAAARQDASRPGRSVFHLRQEWSRGCSGEEDSENPCWSVRALVQQYEGQKGSFEEETGAKSTGLSSPSPTHTPKDSVSLSDMKAGLLDTLSREKTIKSEDTVKLALCDQAIVSGHDGLAVGCAWEDKLCEQQEQLEREMQEARKMVSSLQALLLHGSLPEDEQEVSLSLGEGVENAEQQLVVIRSRLDQSMEESQELKRELLRFKQEARNLQGVKDALQQRMAVQESSVLQLKQELLRTGMAKDELAGQNTCLQRELEHKESILKELMSHETEELPGSQNNGYSHPPVTTSKPHHGAEELQLVRDALRSLRNSFGGHDPQHHTLDTLEQGVASLMDRLYDLETRHKQERRTRGKSPGHKASHSDRDSWPPTSKMVHSQSSPALNSSACTKVLYFTDRSLTPFMINIPKRLGEVTLRDFKAAVDREGNYRYHFKALDPEFGTVKEEVFQDDAVVPGWEGKIVAWVEEDHEQRGT</sequence>
<evidence type="ECO:0000256" key="3">
    <source>
        <dbReference type="ARBA" id="ARBA00022473"/>
    </source>
</evidence>
<dbReference type="InterPro" id="IPR038207">
    <property type="entry name" value="DIX_dom_sf"/>
</dbReference>
<evidence type="ECO:0000256" key="8">
    <source>
        <dbReference type="ARBA" id="ARBA00022949"/>
    </source>
</evidence>
<dbReference type="SMART" id="SM00033">
    <property type="entry name" value="CH"/>
    <property type="match status" value="1"/>
</dbReference>
<evidence type="ECO:0000259" key="21">
    <source>
        <dbReference type="PROSITE" id="PS50841"/>
    </source>
</evidence>
<evidence type="ECO:0000256" key="10">
    <source>
        <dbReference type="ARBA" id="ARBA00023203"/>
    </source>
</evidence>
<evidence type="ECO:0000256" key="12">
    <source>
        <dbReference type="ARBA" id="ARBA00058710"/>
    </source>
</evidence>
<evidence type="ECO:0000256" key="14">
    <source>
        <dbReference type="ARBA" id="ARBA00068877"/>
    </source>
</evidence>
<evidence type="ECO:0000256" key="2">
    <source>
        <dbReference type="ARBA" id="ARBA00004529"/>
    </source>
</evidence>
<keyword evidence="5" id="KW-0597">Phosphoprotein</keyword>
<dbReference type="Proteomes" id="UP000290572">
    <property type="component" value="Unassembled WGS sequence"/>
</dbReference>
<dbReference type="InterPro" id="IPR036872">
    <property type="entry name" value="CH_dom_sf"/>
</dbReference>
<dbReference type="GO" id="GO:0001725">
    <property type="term" value="C:stress fiber"/>
    <property type="evidence" value="ECO:0007669"/>
    <property type="project" value="UniProtKB-SubCell"/>
</dbReference>
<keyword evidence="7" id="KW-0832">Ubl conjugation</keyword>
<evidence type="ECO:0000259" key="20">
    <source>
        <dbReference type="PROSITE" id="PS50021"/>
    </source>
</evidence>
<keyword evidence="11" id="KW-0206">Cytoskeleton</keyword>
<evidence type="ECO:0000256" key="9">
    <source>
        <dbReference type="ARBA" id="ARBA00023054"/>
    </source>
</evidence>
<feature type="coiled-coil region" evidence="18">
    <location>
        <begin position="280"/>
        <end position="390"/>
    </location>
</feature>
<evidence type="ECO:0000256" key="15">
    <source>
        <dbReference type="ARBA" id="ARBA00077663"/>
    </source>
</evidence>
<evidence type="ECO:0000256" key="16">
    <source>
        <dbReference type="ARBA" id="ARBA00079899"/>
    </source>
</evidence>
<keyword evidence="9 18" id="KW-0175">Coiled coil</keyword>
<dbReference type="AlphaFoldDB" id="A0A498N8X2"/>
<dbReference type="Pfam" id="PF00307">
    <property type="entry name" value="CH"/>
    <property type="match status" value="1"/>
</dbReference>
<feature type="compositionally biased region" description="Polar residues" evidence="19">
    <location>
        <begin position="432"/>
        <end position="446"/>
    </location>
</feature>
<evidence type="ECO:0000256" key="4">
    <source>
        <dbReference type="ARBA" id="ARBA00022490"/>
    </source>
</evidence>
<dbReference type="GO" id="GO:0003779">
    <property type="term" value="F:actin binding"/>
    <property type="evidence" value="ECO:0007669"/>
    <property type="project" value="UniProtKB-KW"/>
</dbReference>
<feature type="region of interest" description="Disordered" evidence="19">
    <location>
        <begin position="499"/>
        <end position="536"/>
    </location>
</feature>
<keyword evidence="4" id="KW-0963">Cytoplasm</keyword>
<keyword evidence="10" id="KW-0009">Actin-binding</keyword>
<dbReference type="SUPFAM" id="SSF54236">
    <property type="entry name" value="Ubiquitin-like"/>
    <property type="match status" value="1"/>
</dbReference>
<evidence type="ECO:0000313" key="23">
    <source>
        <dbReference type="Proteomes" id="UP000290572"/>
    </source>
</evidence>
<keyword evidence="23" id="KW-1185">Reference proteome</keyword>
<dbReference type="FunFam" id="2.40.240.130:FF:000003">
    <property type="entry name" value="Dixin isoform 1"/>
    <property type="match status" value="1"/>
</dbReference>
<evidence type="ECO:0000256" key="17">
    <source>
        <dbReference type="PROSITE-ProRule" id="PRU00069"/>
    </source>
</evidence>
<dbReference type="InterPro" id="IPR015506">
    <property type="entry name" value="Dsh/Dvl-rel"/>
</dbReference>
<feature type="region of interest" description="Disordered" evidence="19">
    <location>
        <begin position="122"/>
        <end position="142"/>
    </location>
</feature>
<accession>A0A498N8X2</accession>
<feature type="domain" description="Calponin-homology (CH)" evidence="20">
    <location>
        <begin position="9"/>
        <end position="116"/>
    </location>
</feature>
<comment type="function">
    <text evidence="12">Positive effector of the Wnt signaling pathway; activates WNT3A signaling via DVL2. Regulates JNK activation by AXIN1 and DVL2.</text>
</comment>
<gene>
    <name evidence="22" type="ORF">ROHU_020509</name>
</gene>
<reference evidence="22 23" key="1">
    <citation type="submission" date="2018-03" db="EMBL/GenBank/DDBJ databases">
        <title>Draft genome sequence of Rohu Carp (Labeo rohita).</title>
        <authorList>
            <person name="Das P."/>
            <person name="Kushwaha B."/>
            <person name="Joshi C.G."/>
            <person name="Kumar D."/>
            <person name="Nagpure N.S."/>
            <person name="Sahoo L."/>
            <person name="Das S.P."/>
            <person name="Bit A."/>
            <person name="Patnaik S."/>
            <person name="Meher P.K."/>
            <person name="Jayasankar P."/>
            <person name="Koringa P.G."/>
            <person name="Patel N.V."/>
            <person name="Hinsu A.T."/>
            <person name="Kumar R."/>
            <person name="Pandey M."/>
            <person name="Agarwal S."/>
            <person name="Srivastava S."/>
            <person name="Singh M."/>
            <person name="Iquebal M.A."/>
            <person name="Jaiswal S."/>
            <person name="Angadi U.B."/>
            <person name="Kumar N."/>
            <person name="Raza M."/>
            <person name="Shah T.M."/>
            <person name="Rai A."/>
            <person name="Jena J.K."/>
        </authorList>
    </citation>
    <scope>NUCLEOTIDE SEQUENCE [LARGE SCALE GENOMIC DNA]</scope>
    <source>
        <strain evidence="22">DASCIFA01</strain>
        <tissue evidence="22">Testis</tissue>
    </source>
</reference>
<feature type="compositionally biased region" description="Polar residues" evidence="19">
    <location>
        <begin position="214"/>
        <end position="234"/>
    </location>
</feature>
<evidence type="ECO:0000256" key="13">
    <source>
        <dbReference type="ARBA" id="ARBA00060765"/>
    </source>
</evidence>
<dbReference type="SMART" id="SM00021">
    <property type="entry name" value="DAX"/>
    <property type="match status" value="1"/>
</dbReference>
<dbReference type="PANTHER" id="PTHR10878:SF39">
    <property type="entry name" value="DIXIN ISOFORM X1"/>
    <property type="match status" value="1"/>
</dbReference>
<evidence type="ECO:0000313" key="22">
    <source>
        <dbReference type="EMBL" id="RXN27056.1"/>
    </source>
</evidence>
<name>A0A498N8X2_LABRO</name>
<evidence type="ECO:0000256" key="6">
    <source>
        <dbReference type="ARBA" id="ARBA00022687"/>
    </source>
</evidence>
<feature type="region of interest" description="Disordered" evidence="19">
    <location>
        <begin position="426"/>
        <end position="449"/>
    </location>
</feature>
<keyword evidence="8" id="KW-0965">Cell junction</keyword>
<dbReference type="CDD" id="cd21213">
    <property type="entry name" value="CH_DIXDC1"/>
    <property type="match status" value="1"/>
</dbReference>
<dbReference type="Pfam" id="PF00778">
    <property type="entry name" value="DIX"/>
    <property type="match status" value="1"/>
</dbReference>
<dbReference type="InterPro" id="IPR001715">
    <property type="entry name" value="CH_dom"/>
</dbReference>
<dbReference type="InterPro" id="IPR029071">
    <property type="entry name" value="Ubiquitin-like_domsf"/>
</dbReference>
<protein>
    <recommendedName>
        <fullName evidence="14">Dixin</fullName>
    </recommendedName>
    <alternativeName>
        <fullName evidence="15">Coiled-coil protein DIX1</fullName>
    </alternativeName>
    <alternativeName>
        <fullName evidence="16">DIX domain-containing protein 1</fullName>
    </alternativeName>
</protein>
<dbReference type="EMBL" id="QBIY01012082">
    <property type="protein sequence ID" value="RXN27056.1"/>
    <property type="molecule type" value="Genomic_DNA"/>
</dbReference>
<dbReference type="GO" id="GO:0060070">
    <property type="term" value="P:canonical Wnt signaling pathway"/>
    <property type="evidence" value="ECO:0007669"/>
    <property type="project" value="TreeGrafter"/>
</dbReference>
<comment type="similarity">
    <text evidence="13">Belongs to the DIXDC1 family.</text>
</comment>
<feature type="domain" description="DIX" evidence="21">
    <location>
        <begin position="543"/>
        <end position="623"/>
    </location>
</feature>
<keyword evidence="3" id="KW-0217">Developmental protein</keyword>
<evidence type="ECO:0000256" key="5">
    <source>
        <dbReference type="ARBA" id="ARBA00022553"/>
    </source>
</evidence>
<dbReference type="InterPro" id="IPR001158">
    <property type="entry name" value="DIX"/>
</dbReference>
<dbReference type="PANTHER" id="PTHR10878">
    <property type="entry name" value="SEGMENT POLARITY PROTEIN DISHEVELLED"/>
    <property type="match status" value="1"/>
</dbReference>
<evidence type="ECO:0000256" key="7">
    <source>
        <dbReference type="ARBA" id="ARBA00022843"/>
    </source>
</evidence>
<feature type="compositionally biased region" description="Basic residues" evidence="19">
    <location>
        <begin position="501"/>
        <end position="515"/>
    </location>
</feature>
<dbReference type="Gene3D" id="2.40.240.130">
    <property type="match status" value="1"/>
</dbReference>